<feature type="transmembrane region" description="Helical" evidence="5">
    <location>
        <begin position="84"/>
        <end position="103"/>
    </location>
</feature>
<comment type="subcellular location">
    <subcellularLocation>
        <location evidence="1">Membrane</location>
        <topology evidence="1">Multi-pass membrane protein</topology>
    </subcellularLocation>
</comment>
<evidence type="ECO:0000256" key="1">
    <source>
        <dbReference type="ARBA" id="ARBA00004141"/>
    </source>
</evidence>
<dbReference type="EMBL" id="AFWV01000002">
    <property type="protein sequence ID" value="EGV19978.1"/>
    <property type="molecule type" value="Genomic_DNA"/>
</dbReference>
<dbReference type="InterPro" id="IPR011547">
    <property type="entry name" value="SLC26A/SulP_dom"/>
</dbReference>
<name>F9U6V2_9GAMM</name>
<evidence type="ECO:0000256" key="5">
    <source>
        <dbReference type="SAM" id="Phobius"/>
    </source>
</evidence>
<dbReference type="Pfam" id="PF00916">
    <property type="entry name" value="Sulfate_transp"/>
    <property type="match status" value="1"/>
</dbReference>
<dbReference type="eggNOG" id="COG0659">
    <property type="taxonomic scope" value="Bacteria"/>
</dbReference>
<dbReference type="STRING" id="768671.ThimaDRAFT_0654"/>
<protein>
    <submittedName>
        <fullName evidence="7">Sulfate transporter</fullName>
    </submittedName>
</protein>
<dbReference type="PANTHER" id="PTHR11814">
    <property type="entry name" value="SULFATE TRANSPORTER"/>
    <property type="match status" value="1"/>
</dbReference>
<keyword evidence="2 5" id="KW-0812">Transmembrane</keyword>
<evidence type="ECO:0000313" key="8">
    <source>
        <dbReference type="Proteomes" id="UP000005459"/>
    </source>
</evidence>
<proteinExistence type="predicted"/>
<evidence type="ECO:0000256" key="3">
    <source>
        <dbReference type="ARBA" id="ARBA00022989"/>
    </source>
</evidence>
<reference evidence="7 8" key="1">
    <citation type="submission" date="2011-06" db="EMBL/GenBank/DDBJ databases">
        <title>The draft genome of Thiocapsa marina 5811.</title>
        <authorList>
            <consortium name="US DOE Joint Genome Institute (JGI-PGF)"/>
            <person name="Lucas S."/>
            <person name="Han J."/>
            <person name="Cheng J.-F."/>
            <person name="Goodwin L."/>
            <person name="Pitluck S."/>
            <person name="Peters L."/>
            <person name="Land M.L."/>
            <person name="Hauser L."/>
            <person name="Vogl K."/>
            <person name="Liu Z."/>
            <person name="Imhoff J."/>
            <person name="Thiel V."/>
            <person name="Frigaard N.-U."/>
            <person name="Bryant D."/>
            <person name="Woyke T.J."/>
        </authorList>
    </citation>
    <scope>NUCLEOTIDE SEQUENCE [LARGE SCALE GENOMIC DNA]</scope>
    <source>
        <strain evidence="7 8">5811</strain>
    </source>
</reference>
<evidence type="ECO:0000256" key="2">
    <source>
        <dbReference type="ARBA" id="ARBA00022692"/>
    </source>
</evidence>
<dbReference type="Proteomes" id="UP000005459">
    <property type="component" value="Unassembled WGS sequence"/>
</dbReference>
<keyword evidence="8" id="KW-1185">Reference proteome</keyword>
<feature type="transmembrane region" description="Helical" evidence="5">
    <location>
        <begin position="54"/>
        <end position="72"/>
    </location>
</feature>
<keyword evidence="4 5" id="KW-0472">Membrane</keyword>
<evidence type="ECO:0000259" key="6">
    <source>
        <dbReference type="Pfam" id="PF00916"/>
    </source>
</evidence>
<dbReference type="RefSeq" id="WP_007191531.1">
    <property type="nucleotide sequence ID" value="NZ_AFWV01000002.1"/>
</dbReference>
<dbReference type="GO" id="GO:0055085">
    <property type="term" value="P:transmembrane transport"/>
    <property type="evidence" value="ECO:0007669"/>
    <property type="project" value="InterPro"/>
</dbReference>
<dbReference type="AlphaFoldDB" id="F9U6V2"/>
<gene>
    <name evidence="7" type="ORF">ThimaDRAFT_0654</name>
</gene>
<feature type="domain" description="SLC26A/SulP transporter" evidence="6">
    <location>
        <begin position="1"/>
        <end position="150"/>
    </location>
</feature>
<sequence>MALAIAIGVPPRHGLYTTIIAGAPIALTGGSAVNISGPTAAFVVALLPIVHAHGLGGLLIAGMLAGLLLVGMGPGRPGAPIEVVPYPVTVGFTAGIAAVIATLQIKGLHGLDLITLDGHFTAKLLAILEALPTLHWQEAPLGCVTLAVLIL</sequence>
<dbReference type="GO" id="GO:0016020">
    <property type="term" value="C:membrane"/>
    <property type="evidence" value="ECO:0007669"/>
    <property type="project" value="UniProtKB-SubCell"/>
</dbReference>
<accession>F9U6V2</accession>
<evidence type="ECO:0000313" key="7">
    <source>
        <dbReference type="EMBL" id="EGV19978.1"/>
    </source>
</evidence>
<dbReference type="InterPro" id="IPR001902">
    <property type="entry name" value="SLC26A/SulP_fam"/>
</dbReference>
<feature type="transmembrane region" description="Helical" evidence="5">
    <location>
        <begin position="19"/>
        <end position="47"/>
    </location>
</feature>
<organism evidence="7 8">
    <name type="scientific">Thiocapsa marina 5811</name>
    <dbReference type="NCBI Taxonomy" id="768671"/>
    <lineage>
        <taxon>Bacteria</taxon>
        <taxon>Pseudomonadati</taxon>
        <taxon>Pseudomonadota</taxon>
        <taxon>Gammaproteobacteria</taxon>
        <taxon>Chromatiales</taxon>
        <taxon>Chromatiaceae</taxon>
        <taxon>Thiocapsa</taxon>
    </lineage>
</organism>
<keyword evidence="3 5" id="KW-1133">Transmembrane helix</keyword>
<dbReference type="PATRIC" id="fig|768671.3.peg.709"/>
<evidence type="ECO:0000256" key="4">
    <source>
        <dbReference type="ARBA" id="ARBA00023136"/>
    </source>
</evidence>